<dbReference type="EMBL" id="JARK01001387">
    <property type="protein sequence ID" value="EYC11271.1"/>
    <property type="molecule type" value="Genomic_DNA"/>
</dbReference>
<gene>
    <name evidence="2" type="primary">Acey_s0051.g2111</name>
    <name evidence="2" type="synonym">Acey-K02E11.11</name>
    <name evidence="2" type="ORF">Y032_0051g2111</name>
</gene>
<evidence type="ECO:0000313" key="2">
    <source>
        <dbReference type="EMBL" id="EYC11271.1"/>
    </source>
</evidence>
<evidence type="ECO:0000313" key="3">
    <source>
        <dbReference type="Proteomes" id="UP000024635"/>
    </source>
</evidence>
<reference evidence="3" key="1">
    <citation type="journal article" date="2015" name="Nat. Genet.">
        <title>The genome and transcriptome of the zoonotic hookworm Ancylostoma ceylanicum identify infection-specific gene families.</title>
        <authorList>
            <person name="Schwarz E.M."/>
            <person name="Hu Y."/>
            <person name="Antoshechkin I."/>
            <person name="Miller M.M."/>
            <person name="Sternberg P.W."/>
            <person name="Aroian R.V."/>
        </authorList>
    </citation>
    <scope>NUCLEOTIDE SEQUENCE</scope>
    <source>
        <strain evidence="3">HY135</strain>
    </source>
</reference>
<dbReference type="AlphaFoldDB" id="A0A016U8K9"/>
<dbReference type="STRING" id="53326.A0A016U8K9"/>
<organism evidence="2 3">
    <name type="scientific">Ancylostoma ceylanicum</name>
    <dbReference type="NCBI Taxonomy" id="53326"/>
    <lineage>
        <taxon>Eukaryota</taxon>
        <taxon>Metazoa</taxon>
        <taxon>Ecdysozoa</taxon>
        <taxon>Nematoda</taxon>
        <taxon>Chromadorea</taxon>
        <taxon>Rhabditida</taxon>
        <taxon>Rhabditina</taxon>
        <taxon>Rhabditomorpha</taxon>
        <taxon>Strongyloidea</taxon>
        <taxon>Ancylostomatidae</taxon>
        <taxon>Ancylostomatinae</taxon>
        <taxon>Ancylostoma</taxon>
    </lineage>
</organism>
<name>A0A016U8K9_9BILA</name>
<protein>
    <submittedName>
        <fullName evidence="2">Uncharacterized protein</fullName>
    </submittedName>
</protein>
<dbReference type="OrthoDB" id="5839723at2759"/>
<sequence length="112" mass="13220">MRVNFSGPSLDLLRHDRYVSKLMTYARWRRNVLDFTWKLLRTSCNMSYDWSHREYYADDPAHYASPVFNSGGENSDDTIPRKQAPSLRRHSTCRPSTALYLPHKKPKSTFSY</sequence>
<accession>A0A016U8K9</accession>
<proteinExistence type="predicted"/>
<evidence type="ECO:0000256" key="1">
    <source>
        <dbReference type="SAM" id="MobiDB-lite"/>
    </source>
</evidence>
<keyword evidence="3" id="KW-1185">Reference proteome</keyword>
<dbReference type="Proteomes" id="UP000024635">
    <property type="component" value="Unassembled WGS sequence"/>
</dbReference>
<feature type="region of interest" description="Disordered" evidence="1">
    <location>
        <begin position="67"/>
        <end position="93"/>
    </location>
</feature>
<comment type="caution">
    <text evidence="2">The sequence shown here is derived from an EMBL/GenBank/DDBJ whole genome shotgun (WGS) entry which is preliminary data.</text>
</comment>